<dbReference type="NCBIfam" id="NF010075">
    <property type="entry name" value="PRK13556.1"/>
    <property type="match status" value="1"/>
</dbReference>
<comment type="cofactor">
    <cofactor evidence="6">
        <name>FMN</name>
        <dbReference type="ChEBI" id="CHEBI:58210"/>
    </cofactor>
    <text evidence="6">Binds 1 FMN per subunit.</text>
</comment>
<comment type="subunit">
    <text evidence="6">Homodimer.</text>
</comment>
<feature type="binding site" evidence="6">
    <location>
        <begin position="102"/>
        <end position="105"/>
    </location>
    <ligand>
        <name>FMN</name>
        <dbReference type="ChEBI" id="CHEBI:58210"/>
    </ligand>
</feature>
<name>A0A8D5ZP95_9BACL</name>
<reference evidence="8" key="2">
    <citation type="journal article" date="2021" name="Microbiol. Resour. Announc.">
        <title>Complete Genome Sequence of Polycladomyces abyssicola JIR-001T, Isolated from Hemipelagic Sediment in Deep Seawater.</title>
        <authorList>
            <person name="Tsubouchi T."/>
            <person name="Kaneko Y."/>
        </authorList>
    </citation>
    <scope>NUCLEOTIDE SEQUENCE</scope>
    <source>
        <strain evidence="8">JIR-001</strain>
    </source>
</reference>
<dbReference type="PANTHER" id="PTHR43741">
    <property type="entry name" value="FMN-DEPENDENT NADH-AZOREDUCTASE 1"/>
    <property type="match status" value="1"/>
</dbReference>
<accession>A0A8D5ZP95</accession>
<comment type="catalytic activity">
    <reaction evidence="6">
        <text>2 a quinone + NADH + H(+) = 2 a 1,4-benzosemiquinone + NAD(+)</text>
        <dbReference type="Rhea" id="RHEA:65952"/>
        <dbReference type="ChEBI" id="CHEBI:15378"/>
        <dbReference type="ChEBI" id="CHEBI:57540"/>
        <dbReference type="ChEBI" id="CHEBI:57945"/>
        <dbReference type="ChEBI" id="CHEBI:132124"/>
        <dbReference type="ChEBI" id="CHEBI:134225"/>
    </reaction>
</comment>
<gene>
    <name evidence="8" type="primary">azoR2</name>
    <name evidence="6" type="synonym">azoR</name>
    <name evidence="8" type="ORF">JIR001_25850</name>
</gene>
<dbReference type="InterPro" id="IPR050104">
    <property type="entry name" value="FMN-dep_NADH:Q_OxRdtase_AzoR1"/>
</dbReference>
<keyword evidence="1 6" id="KW-0285">Flavoprotein</keyword>
<evidence type="ECO:0000256" key="1">
    <source>
        <dbReference type="ARBA" id="ARBA00022630"/>
    </source>
</evidence>
<keyword evidence="4 6" id="KW-0520">NAD</keyword>
<comment type="caution">
    <text evidence="6">Lacks conserved residue(s) required for the propagation of feature annotation.</text>
</comment>
<dbReference type="SUPFAM" id="SSF52218">
    <property type="entry name" value="Flavoproteins"/>
    <property type="match status" value="1"/>
</dbReference>
<proteinExistence type="inferred from homology"/>
<dbReference type="KEGG" id="pabs:JIR001_25850"/>
<dbReference type="GO" id="GO:0016655">
    <property type="term" value="F:oxidoreductase activity, acting on NAD(P)H, quinone or similar compound as acceptor"/>
    <property type="evidence" value="ECO:0007669"/>
    <property type="project" value="InterPro"/>
</dbReference>
<comment type="function">
    <text evidence="6">Also exhibits azoreductase activity. Catalyzes the reductive cleavage of the azo bond in aromatic azo compounds to the corresponding amines.</text>
</comment>
<keyword evidence="9" id="KW-1185">Reference proteome</keyword>
<evidence type="ECO:0000313" key="9">
    <source>
        <dbReference type="Proteomes" id="UP000677436"/>
    </source>
</evidence>
<dbReference type="GO" id="GO:0016652">
    <property type="term" value="F:oxidoreductase activity, acting on NAD(P)H as acceptor"/>
    <property type="evidence" value="ECO:0007669"/>
    <property type="project" value="UniProtKB-UniRule"/>
</dbReference>
<evidence type="ECO:0000256" key="5">
    <source>
        <dbReference type="ARBA" id="ARBA00048542"/>
    </source>
</evidence>
<dbReference type="Pfam" id="PF02525">
    <property type="entry name" value="Flavodoxin_2"/>
    <property type="match status" value="1"/>
</dbReference>
<dbReference type="HAMAP" id="MF_01216">
    <property type="entry name" value="Azoreductase_type1"/>
    <property type="match status" value="1"/>
</dbReference>
<feature type="binding site" evidence="6">
    <location>
        <begin position="17"/>
        <end position="19"/>
    </location>
    <ligand>
        <name>FMN</name>
        <dbReference type="ChEBI" id="CHEBI:58210"/>
    </ligand>
</feature>
<comment type="similarity">
    <text evidence="6">Belongs to the azoreductase type 1 family.</text>
</comment>
<reference evidence="8" key="1">
    <citation type="journal article" date="2013" name="Int. J. Syst. Evol. Microbiol.">
        <title>Polycladomyces abyssicola gen. nov., sp. nov., a thermophilic filamentous bacterium isolated from hemipelagic sediment.</title>
        <authorList>
            <person name="Tsubouchi T."/>
            <person name="Shimane Y."/>
            <person name="Mori K."/>
            <person name="Usui K."/>
            <person name="Hiraki T."/>
            <person name="Tame A."/>
            <person name="Uematsu K."/>
            <person name="Maruyama T."/>
            <person name="Hatada Y."/>
        </authorList>
    </citation>
    <scope>NUCLEOTIDE SEQUENCE</scope>
    <source>
        <strain evidence="8">JIR-001</strain>
    </source>
</reference>
<evidence type="ECO:0000256" key="3">
    <source>
        <dbReference type="ARBA" id="ARBA00023002"/>
    </source>
</evidence>
<dbReference type="GO" id="GO:0010181">
    <property type="term" value="F:FMN binding"/>
    <property type="evidence" value="ECO:0007669"/>
    <property type="project" value="UniProtKB-UniRule"/>
</dbReference>
<dbReference type="EC" id="1.6.5.-" evidence="6"/>
<protein>
    <recommendedName>
        <fullName evidence="6">FMN dependent NADH:quinone oxidoreductase</fullName>
        <ecNumber evidence="6">1.6.5.-</ecNumber>
    </recommendedName>
    <alternativeName>
        <fullName evidence="6">Azo-dye reductase</fullName>
    </alternativeName>
    <alternativeName>
        <fullName evidence="6">FMN-dependent NADH-azo compound oxidoreductase</fullName>
    </alternativeName>
    <alternativeName>
        <fullName evidence="6">FMN-dependent NADH-azoreductase</fullName>
        <ecNumber evidence="6">1.7.1.17</ecNumber>
    </alternativeName>
</protein>
<dbReference type="PANTHER" id="PTHR43741:SF7">
    <property type="entry name" value="FMN-DEPENDENT NADH:QUINONE OXIDOREDUCTASE"/>
    <property type="match status" value="1"/>
</dbReference>
<dbReference type="Gene3D" id="3.40.50.360">
    <property type="match status" value="1"/>
</dbReference>
<evidence type="ECO:0000256" key="2">
    <source>
        <dbReference type="ARBA" id="ARBA00022643"/>
    </source>
</evidence>
<sequence>MATVLYITANPKPEDQSFSLQVGQAFLNTYREAHPEDKIVELDVYKLDIPFLDEDVFSGWGKLQQGTAFEELSAEEQKKVGRINEIVDQFAEADKYIFVTPMWNFSIPPRMKAYIDSICIAGKTFKYTENGAVGLLKGKKAVHIQARGGIYSEGPTKDFEFGDRYIRAVMSFLGVESVESVIAEGMSQFPDKAEEIKQKAIQQARDLAKRF</sequence>
<evidence type="ECO:0000256" key="6">
    <source>
        <dbReference type="HAMAP-Rule" id="MF_01216"/>
    </source>
</evidence>
<keyword evidence="2 6" id="KW-0288">FMN</keyword>
<keyword evidence="3 6" id="KW-0560">Oxidoreductase</keyword>
<dbReference type="EC" id="1.7.1.17" evidence="6"/>
<comment type="function">
    <text evidence="6">Quinone reductase that provides resistance to thiol-specific stress caused by electrophilic quinones.</text>
</comment>
<dbReference type="EMBL" id="AP024601">
    <property type="protein sequence ID" value="BCU82802.1"/>
    <property type="molecule type" value="Genomic_DNA"/>
</dbReference>
<dbReference type="InterPro" id="IPR029039">
    <property type="entry name" value="Flavoprotein-like_sf"/>
</dbReference>
<dbReference type="InterPro" id="IPR023048">
    <property type="entry name" value="NADH:quinone_OxRdtase_FMN_depd"/>
</dbReference>
<feature type="domain" description="Flavodoxin-like fold" evidence="7">
    <location>
        <begin position="3"/>
        <end position="206"/>
    </location>
</feature>
<organism evidence="8 9">
    <name type="scientific">Polycladomyces abyssicola</name>
    <dbReference type="NCBI Taxonomy" id="1125966"/>
    <lineage>
        <taxon>Bacteria</taxon>
        <taxon>Bacillati</taxon>
        <taxon>Bacillota</taxon>
        <taxon>Bacilli</taxon>
        <taxon>Bacillales</taxon>
        <taxon>Thermoactinomycetaceae</taxon>
        <taxon>Polycladomyces</taxon>
    </lineage>
</organism>
<dbReference type="InterPro" id="IPR003680">
    <property type="entry name" value="Flavodoxin_fold"/>
</dbReference>
<evidence type="ECO:0000313" key="8">
    <source>
        <dbReference type="EMBL" id="BCU82802.1"/>
    </source>
</evidence>
<dbReference type="AlphaFoldDB" id="A0A8D5ZP95"/>
<comment type="catalytic activity">
    <reaction evidence="5">
        <text>N,N-dimethyl-1,4-phenylenediamine + anthranilate + 2 NAD(+) = 2-(4-dimethylaminophenyl)diazenylbenzoate + 2 NADH + 2 H(+)</text>
        <dbReference type="Rhea" id="RHEA:55872"/>
        <dbReference type="ChEBI" id="CHEBI:15378"/>
        <dbReference type="ChEBI" id="CHEBI:15783"/>
        <dbReference type="ChEBI" id="CHEBI:16567"/>
        <dbReference type="ChEBI" id="CHEBI:57540"/>
        <dbReference type="ChEBI" id="CHEBI:57945"/>
        <dbReference type="ChEBI" id="CHEBI:71579"/>
        <dbReference type="EC" id="1.7.1.17"/>
    </reaction>
    <physiologicalReaction direction="right-to-left" evidence="5">
        <dbReference type="Rhea" id="RHEA:55874"/>
    </physiologicalReaction>
</comment>
<evidence type="ECO:0000259" key="7">
    <source>
        <dbReference type="Pfam" id="PF02525"/>
    </source>
</evidence>
<dbReference type="Proteomes" id="UP000677436">
    <property type="component" value="Chromosome"/>
</dbReference>
<evidence type="ECO:0000256" key="4">
    <source>
        <dbReference type="ARBA" id="ARBA00023027"/>
    </source>
</evidence>
<dbReference type="RefSeq" id="WP_212773100.1">
    <property type="nucleotide sequence ID" value="NZ_AP024601.1"/>
</dbReference>
<dbReference type="GO" id="GO:0009055">
    <property type="term" value="F:electron transfer activity"/>
    <property type="evidence" value="ECO:0007669"/>
    <property type="project" value="UniProtKB-UniRule"/>
</dbReference>